<dbReference type="AlphaFoldDB" id="A0A0R2NGE3"/>
<keyword evidence="5" id="KW-1185">Reference proteome</keyword>
<evidence type="ECO:0000313" key="5">
    <source>
        <dbReference type="Proteomes" id="UP000051249"/>
    </source>
</evidence>
<protein>
    <recommendedName>
        <fullName evidence="2">Antitoxin</fullName>
    </recommendedName>
</protein>
<dbReference type="EMBL" id="JQCQ01000019">
    <property type="protein sequence ID" value="KRO24894.1"/>
    <property type="molecule type" value="Genomic_DNA"/>
</dbReference>
<reference evidence="4 5" key="1">
    <citation type="journal article" date="2015" name="Genome Announc.">
        <title>Expanding the biotechnology potential of lactobacilli through comparative genomics of 213 strains and associated genera.</title>
        <authorList>
            <person name="Sun Z."/>
            <person name="Harris H.M."/>
            <person name="McCann A."/>
            <person name="Guo C."/>
            <person name="Argimon S."/>
            <person name="Zhang W."/>
            <person name="Yang X."/>
            <person name="Jeffery I.B."/>
            <person name="Cooney J.C."/>
            <person name="Kagawa T.F."/>
            <person name="Liu W."/>
            <person name="Song Y."/>
            <person name="Salvetti E."/>
            <person name="Wrobel A."/>
            <person name="Rasinkangas P."/>
            <person name="Parkhill J."/>
            <person name="Rea M.C."/>
            <person name="O'Sullivan O."/>
            <person name="Ritari J."/>
            <person name="Douillard F.P."/>
            <person name="Paul Ross R."/>
            <person name="Yang R."/>
            <person name="Briner A.E."/>
            <person name="Felis G.E."/>
            <person name="de Vos W.M."/>
            <person name="Barrangou R."/>
            <person name="Klaenhammer T.R."/>
            <person name="Caufield P.W."/>
            <person name="Cui Y."/>
            <person name="Zhang H."/>
            <person name="O'Toole P.W."/>
        </authorList>
    </citation>
    <scope>NUCLEOTIDE SEQUENCE [LARGE SCALE GENOMIC DNA]</scope>
    <source>
        <strain evidence="4 5">DSM 23026</strain>
    </source>
</reference>
<comment type="function">
    <text evidence="2">Antitoxin component of a type II toxin-antitoxin (TA) system.</text>
</comment>
<accession>A0A0R2NGE3</accession>
<dbReference type="PATRIC" id="fig|480391.4.peg.566"/>
<feature type="region of interest" description="Disordered" evidence="3">
    <location>
        <begin position="65"/>
        <end position="85"/>
    </location>
</feature>
<dbReference type="InterPro" id="IPR006442">
    <property type="entry name" value="Antitoxin_Phd/YefM"/>
</dbReference>
<comment type="similarity">
    <text evidence="1 2">Belongs to the phD/YefM antitoxin family.</text>
</comment>
<dbReference type="SUPFAM" id="SSF143120">
    <property type="entry name" value="YefM-like"/>
    <property type="match status" value="1"/>
</dbReference>
<evidence type="ECO:0000313" key="4">
    <source>
        <dbReference type="EMBL" id="KRO24894.1"/>
    </source>
</evidence>
<dbReference type="Proteomes" id="UP000051249">
    <property type="component" value="Unassembled WGS sequence"/>
</dbReference>
<proteinExistence type="inferred from homology"/>
<dbReference type="Pfam" id="PF02604">
    <property type="entry name" value="PhdYeFM_antitox"/>
    <property type="match status" value="1"/>
</dbReference>
<evidence type="ECO:0000256" key="3">
    <source>
        <dbReference type="SAM" id="MobiDB-lite"/>
    </source>
</evidence>
<evidence type="ECO:0000256" key="2">
    <source>
        <dbReference type="RuleBase" id="RU362080"/>
    </source>
</evidence>
<sequence length="85" mass="10090">MDSYNPTNFRKDMFKIMQEIDKQKAPVKLVPRDQKKGYVLMDENDYDSIMETIYLYDTGTLNKVEDRRRDDSGTTNVDDIDWDSL</sequence>
<dbReference type="OrthoDB" id="2427986at2"/>
<organism evidence="4 5">
    <name type="scientific">Pediococcus argentinicus</name>
    <dbReference type="NCBI Taxonomy" id="480391"/>
    <lineage>
        <taxon>Bacteria</taxon>
        <taxon>Bacillati</taxon>
        <taxon>Bacillota</taxon>
        <taxon>Bacilli</taxon>
        <taxon>Lactobacillales</taxon>
        <taxon>Lactobacillaceae</taxon>
        <taxon>Pediococcus</taxon>
    </lineage>
</organism>
<dbReference type="RefSeq" id="WP_057799642.1">
    <property type="nucleotide sequence ID" value="NZ_BJZZ01000020.1"/>
</dbReference>
<name>A0A0R2NGE3_9LACO</name>
<dbReference type="InterPro" id="IPR036165">
    <property type="entry name" value="YefM-like_sf"/>
</dbReference>
<dbReference type="Gene3D" id="3.40.1620.10">
    <property type="entry name" value="YefM-like domain"/>
    <property type="match status" value="1"/>
</dbReference>
<evidence type="ECO:0000256" key="1">
    <source>
        <dbReference type="ARBA" id="ARBA00009981"/>
    </source>
</evidence>
<comment type="caution">
    <text evidence="4">The sequence shown here is derived from an EMBL/GenBank/DDBJ whole genome shotgun (WGS) entry which is preliminary data.</text>
</comment>
<gene>
    <name evidence="4" type="ORF">IV88_GL000558</name>
</gene>